<dbReference type="AlphaFoldDB" id="A0A2K9EMN9"/>
<evidence type="ECO:0000256" key="3">
    <source>
        <dbReference type="SAM" id="SignalP"/>
    </source>
</evidence>
<feature type="coiled-coil region" evidence="1">
    <location>
        <begin position="99"/>
        <end position="160"/>
    </location>
</feature>
<evidence type="ECO:0000313" key="4">
    <source>
        <dbReference type="EMBL" id="AUH34707.1"/>
    </source>
</evidence>
<dbReference type="SUPFAM" id="SSF111384">
    <property type="entry name" value="OmpH-like"/>
    <property type="match status" value="1"/>
</dbReference>
<keyword evidence="3" id="KW-0732">Signal</keyword>
<gene>
    <name evidence="4" type="ORF">CUV01_16130</name>
</gene>
<proteinExistence type="predicted"/>
<protein>
    <submittedName>
        <fullName evidence="4">Molecular chaperone Skp</fullName>
    </submittedName>
</protein>
<dbReference type="OrthoDB" id="7868372at2"/>
<feature type="region of interest" description="Disordered" evidence="2">
    <location>
        <begin position="208"/>
        <end position="254"/>
    </location>
</feature>
<evidence type="ECO:0000313" key="5">
    <source>
        <dbReference type="Proteomes" id="UP000233742"/>
    </source>
</evidence>
<accession>A0A2K9EMN9</accession>
<evidence type="ECO:0000256" key="1">
    <source>
        <dbReference type="SAM" id="Coils"/>
    </source>
</evidence>
<dbReference type="SMART" id="SM00935">
    <property type="entry name" value="OmpH"/>
    <property type="match status" value="1"/>
</dbReference>
<reference evidence="4 5" key="1">
    <citation type="submission" date="2017-12" db="EMBL/GenBank/DDBJ databases">
        <authorList>
            <person name="Hurst M.R.H."/>
        </authorList>
    </citation>
    <scope>NUCLEOTIDE SEQUENCE [LARGE SCALE GENOMIC DNA]</scope>
    <source>
        <strain evidence="4 5">BM15</strain>
    </source>
</reference>
<organism evidence="4 5">
    <name type="scientific">Paracoccus tegillarcae</name>
    <dbReference type="NCBI Taxonomy" id="1529068"/>
    <lineage>
        <taxon>Bacteria</taxon>
        <taxon>Pseudomonadati</taxon>
        <taxon>Pseudomonadota</taxon>
        <taxon>Alphaproteobacteria</taxon>
        <taxon>Rhodobacterales</taxon>
        <taxon>Paracoccaceae</taxon>
        <taxon>Paracoccus</taxon>
    </lineage>
</organism>
<dbReference type="GO" id="GO:0051082">
    <property type="term" value="F:unfolded protein binding"/>
    <property type="evidence" value="ECO:0007669"/>
    <property type="project" value="InterPro"/>
</dbReference>
<dbReference type="InterPro" id="IPR024930">
    <property type="entry name" value="Skp_dom_sf"/>
</dbReference>
<dbReference type="InterPro" id="IPR005632">
    <property type="entry name" value="Chaperone_Skp"/>
</dbReference>
<keyword evidence="5" id="KW-1185">Reference proteome</keyword>
<feature type="compositionally biased region" description="Low complexity" evidence="2">
    <location>
        <begin position="220"/>
        <end position="230"/>
    </location>
</feature>
<sequence>MLGRGLSLCCLALLCAGPVHAQEAPPLPGIEPQASRPESRRDGNPPLQIIEDNQQQAPVVPVVSPVLTVDQEQLFAGSAWGRRIQADLDAAGIRLDEENDRLYKQLVAEEAELTELRKTLDAAEFRERAEAFDARATRIRREFAQSVEDLNADLQREQAAFFQAAGPIMGLLMQERGALAVLDRQTTLVSVGSINITSELIARIDAELGDGSDRAPDAPPADTAGTAQDDAASETGPEQGQDANVEPAPDSTDN</sequence>
<dbReference type="Gene3D" id="3.30.910.20">
    <property type="entry name" value="Skp domain"/>
    <property type="match status" value="1"/>
</dbReference>
<dbReference type="RefSeq" id="WP_101461367.1">
    <property type="nucleotide sequence ID" value="NZ_CP025408.1"/>
</dbReference>
<evidence type="ECO:0000256" key="2">
    <source>
        <dbReference type="SAM" id="MobiDB-lite"/>
    </source>
</evidence>
<dbReference type="Proteomes" id="UP000233742">
    <property type="component" value="Chromosome"/>
</dbReference>
<keyword evidence="1" id="KW-0175">Coiled coil</keyword>
<dbReference type="KEGG" id="paro:CUV01_16130"/>
<feature type="region of interest" description="Disordered" evidence="2">
    <location>
        <begin position="26"/>
        <end position="54"/>
    </location>
</feature>
<dbReference type="Pfam" id="PF03938">
    <property type="entry name" value="OmpH"/>
    <property type="match status" value="1"/>
</dbReference>
<name>A0A2K9EMN9_9RHOB</name>
<dbReference type="EMBL" id="CP025408">
    <property type="protein sequence ID" value="AUH34707.1"/>
    <property type="molecule type" value="Genomic_DNA"/>
</dbReference>
<feature type="signal peptide" evidence="3">
    <location>
        <begin position="1"/>
        <end position="21"/>
    </location>
</feature>
<feature type="chain" id="PRO_5014914394" evidence="3">
    <location>
        <begin position="22"/>
        <end position="254"/>
    </location>
</feature>